<keyword evidence="3 5" id="KW-1133">Transmembrane helix</keyword>
<dbReference type="InterPro" id="IPR017452">
    <property type="entry name" value="GPCR_Rhodpsn_7TM"/>
</dbReference>
<dbReference type="PRINTS" id="PR02001">
    <property type="entry name" value="GCR1CAMPR"/>
</dbReference>
<feature type="transmembrane region" description="Helical" evidence="5">
    <location>
        <begin position="52"/>
        <end position="73"/>
    </location>
</feature>
<dbReference type="PROSITE" id="PS50262">
    <property type="entry name" value="G_PROTEIN_RECEP_F1_2"/>
    <property type="match status" value="1"/>
</dbReference>
<dbReference type="GeneID" id="136071812"/>
<feature type="transmembrane region" description="Helical" evidence="5">
    <location>
        <begin position="182"/>
        <end position="199"/>
    </location>
</feature>
<dbReference type="InterPro" id="IPR017981">
    <property type="entry name" value="GPCR_2-like_7TM"/>
</dbReference>
<evidence type="ECO:0000256" key="4">
    <source>
        <dbReference type="ARBA" id="ARBA00023136"/>
    </source>
</evidence>
<accession>A0ABM4BVQ3</accession>
<evidence type="ECO:0000259" key="6">
    <source>
        <dbReference type="PROSITE" id="PS50261"/>
    </source>
</evidence>
<evidence type="ECO:0000256" key="3">
    <source>
        <dbReference type="ARBA" id="ARBA00022989"/>
    </source>
</evidence>
<keyword evidence="8" id="KW-1185">Reference proteome</keyword>
<evidence type="ECO:0000256" key="2">
    <source>
        <dbReference type="ARBA" id="ARBA00022692"/>
    </source>
</evidence>
<evidence type="ECO:0000259" key="7">
    <source>
        <dbReference type="PROSITE" id="PS50262"/>
    </source>
</evidence>
<reference evidence="9" key="1">
    <citation type="submission" date="2025-08" db="UniProtKB">
        <authorList>
            <consortium name="RefSeq"/>
        </authorList>
    </citation>
    <scope>IDENTIFICATION</scope>
</reference>
<feature type="transmembrane region" description="Helical" evidence="5">
    <location>
        <begin position="85"/>
        <end position="110"/>
    </location>
</feature>
<evidence type="ECO:0000256" key="5">
    <source>
        <dbReference type="SAM" id="Phobius"/>
    </source>
</evidence>
<dbReference type="Proteomes" id="UP001652625">
    <property type="component" value="Chromosome 05"/>
</dbReference>
<keyword evidence="4 5" id="KW-0472">Membrane</keyword>
<evidence type="ECO:0000256" key="1">
    <source>
        <dbReference type="ARBA" id="ARBA00004141"/>
    </source>
</evidence>
<feature type="domain" description="G-protein coupled receptors family 1 profile" evidence="7">
    <location>
        <begin position="31"/>
        <end position="289"/>
    </location>
</feature>
<gene>
    <name evidence="9" type="primary">LOC136071812</name>
</gene>
<dbReference type="PROSITE" id="PS50261">
    <property type="entry name" value="G_PROTEIN_RECEP_F2_4"/>
    <property type="match status" value="1"/>
</dbReference>
<dbReference type="PANTHER" id="PTHR23112:SF47">
    <property type="entry name" value="G-PROTEIN COUPLED RECEPTOR 157"/>
    <property type="match status" value="1"/>
</dbReference>
<evidence type="ECO:0000313" key="9">
    <source>
        <dbReference type="RefSeq" id="XP_065653285.1"/>
    </source>
</evidence>
<protein>
    <submittedName>
        <fullName evidence="9">G-protein coupled receptor 157-like</fullName>
    </submittedName>
</protein>
<feature type="transmembrane region" description="Helical" evidence="5">
    <location>
        <begin position="230"/>
        <end position="251"/>
    </location>
</feature>
<sequence length="328" mass="37701">MEINQTLYQQFAMSILNKTMVGFASTLSIIGSLCIIITYISYKDIRTSIRKIIVYKSFADLFTAVVNFTALYFKPKSKDVFCLVQSFISSASLLCSLLWTMILAVFLFITFVKEKHLLANKLFPLFHVVCWGVPVIINCIAYAFNKLGNSKDAVSAGWCWISTTDTNDVILWMILDSKGIEIFSYIFLTVLYVWIKLHLNKMVEQEREITPILQSQTVVVAHSLERKLMVIPLLFVFVRVWGTLRFIIFVYNIKHNKMEELTLPDFQKFLILMQGMGDNLQGAVNGFLFCYLTPKVYNHIKDSIFNCLSINKTVVHKSININQNNLNC</sequence>
<evidence type="ECO:0000313" key="8">
    <source>
        <dbReference type="Proteomes" id="UP001652625"/>
    </source>
</evidence>
<name>A0ABM4BVQ3_HYDVU</name>
<comment type="subcellular location">
    <subcellularLocation>
        <location evidence="1">Membrane</location>
        <topology evidence="1">Multi-pass membrane protein</topology>
    </subcellularLocation>
</comment>
<organism evidence="8 9">
    <name type="scientific">Hydra vulgaris</name>
    <name type="common">Hydra</name>
    <name type="synonym">Hydra attenuata</name>
    <dbReference type="NCBI Taxonomy" id="6087"/>
    <lineage>
        <taxon>Eukaryota</taxon>
        <taxon>Metazoa</taxon>
        <taxon>Cnidaria</taxon>
        <taxon>Hydrozoa</taxon>
        <taxon>Hydroidolina</taxon>
        <taxon>Anthoathecata</taxon>
        <taxon>Aplanulata</taxon>
        <taxon>Hydridae</taxon>
        <taxon>Hydra</taxon>
    </lineage>
</organism>
<dbReference type="InterPro" id="IPR022343">
    <property type="entry name" value="GCR1-cAMP_receptor"/>
</dbReference>
<proteinExistence type="predicted"/>
<keyword evidence="2 5" id="KW-0812">Transmembrane</keyword>
<dbReference type="Pfam" id="PF05462">
    <property type="entry name" value="Dicty_CAR"/>
    <property type="match status" value="1"/>
</dbReference>
<feature type="transmembrane region" description="Helical" evidence="5">
    <location>
        <begin position="122"/>
        <end position="144"/>
    </location>
</feature>
<feature type="domain" description="G-protein coupled receptors family 2 profile 2" evidence="6">
    <location>
        <begin position="17"/>
        <end position="293"/>
    </location>
</feature>
<dbReference type="RefSeq" id="XP_065653285.1">
    <property type="nucleotide sequence ID" value="XM_065797213.1"/>
</dbReference>
<dbReference type="Gene3D" id="1.20.1070.10">
    <property type="entry name" value="Rhodopsin 7-helix transmembrane proteins"/>
    <property type="match status" value="1"/>
</dbReference>
<dbReference type="PANTHER" id="PTHR23112">
    <property type="entry name" value="G PROTEIN-COUPLED RECEPTOR 157-RELATED"/>
    <property type="match status" value="1"/>
</dbReference>
<dbReference type="SUPFAM" id="SSF81321">
    <property type="entry name" value="Family A G protein-coupled receptor-like"/>
    <property type="match status" value="1"/>
</dbReference>
<feature type="transmembrane region" description="Helical" evidence="5">
    <location>
        <begin position="20"/>
        <end position="40"/>
    </location>
</feature>